<dbReference type="PRINTS" id="PR00081">
    <property type="entry name" value="GDHRDH"/>
</dbReference>
<reference evidence="3 4" key="1">
    <citation type="submission" date="2019-08" db="EMBL/GenBank/DDBJ databases">
        <title>In-depth cultivation of the pig gut microbiome towards novel bacterial diversity and tailored functional studies.</title>
        <authorList>
            <person name="Wylensek D."/>
            <person name="Hitch T.C.A."/>
            <person name="Clavel T."/>
        </authorList>
    </citation>
    <scope>NUCLEOTIDE SEQUENCE [LARGE SCALE GENOMIC DNA]</scope>
    <source>
        <strain evidence="3 4">WB03_NA08</strain>
    </source>
</reference>
<protein>
    <submittedName>
        <fullName evidence="3">SDR family oxidoreductase</fullName>
    </submittedName>
</protein>
<evidence type="ECO:0000256" key="1">
    <source>
        <dbReference type="ARBA" id="ARBA00006484"/>
    </source>
</evidence>
<proteinExistence type="inferred from homology"/>
<dbReference type="CDD" id="cd05233">
    <property type="entry name" value="SDR_c"/>
    <property type="match status" value="1"/>
</dbReference>
<dbReference type="AlphaFoldDB" id="A0A6N7W6S7"/>
<dbReference type="PANTHER" id="PTHR43008:SF4">
    <property type="entry name" value="CHAIN DEHYDROGENASE, PUTATIVE (AFU_ORTHOLOGUE AFUA_4G08710)-RELATED"/>
    <property type="match status" value="1"/>
</dbReference>
<dbReference type="Proteomes" id="UP000470875">
    <property type="component" value="Unassembled WGS sequence"/>
</dbReference>
<evidence type="ECO:0000313" key="3">
    <source>
        <dbReference type="EMBL" id="MSS84193.1"/>
    </source>
</evidence>
<dbReference type="SUPFAM" id="SSF51735">
    <property type="entry name" value="NAD(P)-binding Rossmann-fold domains"/>
    <property type="match status" value="1"/>
</dbReference>
<name>A0A6N7W6S7_9ACTO</name>
<accession>A0A6N7W6S7</accession>
<gene>
    <name evidence="3" type="ORF">FYJ24_05305</name>
</gene>
<keyword evidence="4" id="KW-1185">Reference proteome</keyword>
<dbReference type="Gene3D" id="3.40.50.720">
    <property type="entry name" value="NAD(P)-binding Rossmann-like Domain"/>
    <property type="match status" value="1"/>
</dbReference>
<keyword evidence="2" id="KW-0560">Oxidoreductase</keyword>
<dbReference type="InterPro" id="IPR002347">
    <property type="entry name" value="SDR_fam"/>
</dbReference>
<sequence>MNLVELKLADRVFIVTGGSRGIGKAAVLALLREGAHVAVCARSEEPLQVLLDQASALSGELICMRADVTRAEQMDILVSNTVSQLGKIDGLLVSAGPGTMGTNPADIKKSLTNLGRRIQ</sequence>
<evidence type="ECO:0000256" key="2">
    <source>
        <dbReference type="ARBA" id="ARBA00023002"/>
    </source>
</evidence>
<dbReference type="EMBL" id="VULO01000005">
    <property type="protein sequence ID" value="MSS84193.1"/>
    <property type="molecule type" value="Genomic_DNA"/>
</dbReference>
<comment type="caution">
    <text evidence="3">The sequence shown here is derived from an EMBL/GenBank/DDBJ whole genome shotgun (WGS) entry which is preliminary data.</text>
</comment>
<evidence type="ECO:0000313" key="4">
    <source>
        <dbReference type="Proteomes" id="UP000470875"/>
    </source>
</evidence>
<dbReference type="GO" id="GO:0050664">
    <property type="term" value="F:oxidoreductase activity, acting on NAD(P)H, oxygen as acceptor"/>
    <property type="evidence" value="ECO:0007669"/>
    <property type="project" value="TreeGrafter"/>
</dbReference>
<comment type="similarity">
    <text evidence="1">Belongs to the short-chain dehydrogenases/reductases (SDR) family.</text>
</comment>
<dbReference type="Pfam" id="PF00106">
    <property type="entry name" value="adh_short"/>
    <property type="match status" value="1"/>
</dbReference>
<dbReference type="PANTHER" id="PTHR43008">
    <property type="entry name" value="BENZIL REDUCTASE"/>
    <property type="match status" value="1"/>
</dbReference>
<dbReference type="InterPro" id="IPR036291">
    <property type="entry name" value="NAD(P)-bd_dom_sf"/>
</dbReference>
<organism evidence="3 4">
    <name type="scientific">Scrofimicrobium canadense</name>
    <dbReference type="NCBI Taxonomy" id="2652290"/>
    <lineage>
        <taxon>Bacteria</taxon>
        <taxon>Bacillati</taxon>
        <taxon>Actinomycetota</taxon>
        <taxon>Actinomycetes</taxon>
        <taxon>Actinomycetales</taxon>
        <taxon>Actinomycetaceae</taxon>
        <taxon>Scrofimicrobium</taxon>
    </lineage>
</organism>